<comment type="caution">
    <text evidence="1">The sequence shown here is derived from an EMBL/GenBank/DDBJ whole genome shotgun (WGS) entry which is preliminary data.</text>
</comment>
<gene>
    <name evidence="1" type="ORF">OS493_013641</name>
</gene>
<dbReference type="Proteomes" id="UP001163046">
    <property type="component" value="Unassembled WGS sequence"/>
</dbReference>
<dbReference type="Gene3D" id="2.60.40.10">
    <property type="entry name" value="Immunoglobulins"/>
    <property type="match status" value="1"/>
</dbReference>
<sequence>MAWGLVKDHWGKINRSNAAISDVIFTDIRPAGEFSKIFIQSKTSDNRTKLIGGDTWRVYARGPSNSSVAATVFDHNNGTYEALLFITEPGVYQLLIYLDYSLCDGFRDPPRDWFIKGNAQGDYHRNGILGYLDDYLIQPFKNGQPLNITILKAQLKISLLDKLDDLDACSHNCKHLWDGFGQWDNNQWRPHLEESYNWSMPQNYTQSGTLWISGDSLGLLLARSVRSRTLCKSLYKQCKNTYMYTYIVGDKEIAKLKKDDRDFRPEKVLETIVSVLRRPEMQEEGSAMLLNIVIHFIKNVNFTTYQSLIDDLIQALKETEVNSQGQRVPKYKAKIIWKSSTAIRKENAEFLNVTARRFMTTQRVALFSAYSMSAMCKAGFDVIDVHPLTDSNPRGPYDQVHYPKEVFDMLERMLEQYKVNYNKRLDENERNGKIKRCISKEKF</sequence>
<dbReference type="EMBL" id="MU825402">
    <property type="protein sequence ID" value="KAJ7392262.1"/>
    <property type="molecule type" value="Genomic_DNA"/>
</dbReference>
<protein>
    <submittedName>
        <fullName evidence="1">Uncharacterized protein</fullName>
    </submittedName>
</protein>
<name>A0A9X0D9G7_9CNID</name>
<dbReference type="PANTHER" id="PTHR16165">
    <property type="entry name" value="NXPE FAMILY MEMBER"/>
    <property type="match status" value="1"/>
</dbReference>
<proteinExistence type="predicted"/>
<dbReference type="OrthoDB" id="5955925at2759"/>
<dbReference type="PANTHER" id="PTHR16165:SF5">
    <property type="entry name" value="NXPE FAMILY MEMBER 3"/>
    <property type="match status" value="1"/>
</dbReference>
<dbReference type="SUPFAM" id="SSF81296">
    <property type="entry name" value="E set domains"/>
    <property type="match status" value="1"/>
</dbReference>
<evidence type="ECO:0000313" key="1">
    <source>
        <dbReference type="EMBL" id="KAJ7392262.1"/>
    </source>
</evidence>
<dbReference type="InterPro" id="IPR013783">
    <property type="entry name" value="Ig-like_fold"/>
</dbReference>
<organism evidence="1 2">
    <name type="scientific">Desmophyllum pertusum</name>
    <dbReference type="NCBI Taxonomy" id="174260"/>
    <lineage>
        <taxon>Eukaryota</taxon>
        <taxon>Metazoa</taxon>
        <taxon>Cnidaria</taxon>
        <taxon>Anthozoa</taxon>
        <taxon>Hexacorallia</taxon>
        <taxon>Scleractinia</taxon>
        <taxon>Caryophylliina</taxon>
        <taxon>Caryophylliidae</taxon>
        <taxon>Desmophyllum</taxon>
    </lineage>
</organism>
<accession>A0A9X0D9G7</accession>
<dbReference type="InterPro" id="IPR014756">
    <property type="entry name" value="Ig_E-set"/>
</dbReference>
<evidence type="ECO:0000313" key="2">
    <source>
        <dbReference type="Proteomes" id="UP001163046"/>
    </source>
</evidence>
<dbReference type="AlphaFoldDB" id="A0A9X0D9G7"/>
<reference evidence="1" key="1">
    <citation type="submission" date="2023-01" db="EMBL/GenBank/DDBJ databases">
        <title>Genome assembly of the deep-sea coral Lophelia pertusa.</title>
        <authorList>
            <person name="Herrera S."/>
            <person name="Cordes E."/>
        </authorList>
    </citation>
    <scope>NUCLEOTIDE SEQUENCE</scope>
    <source>
        <strain evidence="1">USNM1676648</strain>
        <tissue evidence="1">Polyp</tissue>
    </source>
</reference>
<keyword evidence="2" id="KW-1185">Reference proteome</keyword>